<evidence type="ECO:0000313" key="17">
    <source>
        <dbReference type="WBParaSite" id="SRDH1_21330.1"/>
    </source>
</evidence>
<evidence type="ECO:0000256" key="7">
    <source>
        <dbReference type="ARBA" id="ARBA00022691"/>
    </source>
</evidence>
<feature type="region of interest" description="Disordered" evidence="14">
    <location>
        <begin position="267"/>
        <end position="300"/>
    </location>
</feature>
<evidence type="ECO:0000256" key="6">
    <source>
        <dbReference type="ARBA" id="ARBA00022679"/>
    </source>
</evidence>
<comment type="catalytic activity">
    <reaction evidence="12">
        <text>L-arginyl-[protein] + 2 S-adenosyl-L-methionine = N(omega),N(omega)-dimethyl-L-arginyl-[protein] + 2 S-adenosyl-L-homocysteine + 2 H(+)</text>
        <dbReference type="Rhea" id="RHEA:48096"/>
        <dbReference type="Rhea" id="RHEA-COMP:10532"/>
        <dbReference type="Rhea" id="RHEA-COMP:11991"/>
        <dbReference type="ChEBI" id="CHEBI:15378"/>
        <dbReference type="ChEBI" id="CHEBI:29965"/>
        <dbReference type="ChEBI" id="CHEBI:57856"/>
        <dbReference type="ChEBI" id="CHEBI:59789"/>
        <dbReference type="ChEBI" id="CHEBI:61897"/>
        <dbReference type="EC" id="2.1.1.319"/>
    </reaction>
</comment>
<dbReference type="GO" id="GO:0032259">
    <property type="term" value="P:methylation"/>
    <property type="evidence" value="ECO:0007669"/>
    <property type="project" value="UniProtKB-KW"/>
</dbReference>
<keyword evidence="4" id="KW-0963">Cytoplasm</keyword>
<evidence type="ECO:0000256" key="9">
    <source>
        <dbReference type="ARBA" id="ARBA00023015"/>
    </source>
</evidence>
<proteinExistence type="predicted"/>
<evidence type="ECO:0000256" key="14">
    <source>
        <dbReference type="SAM" id="MobiDB-lite"/>
    </source>
</evidence>
<evidence type="ECO:0000256" key="2">
    <source>
        <dbReference type="ARBA" id="ARBA00004496"/>
    </source>
</evidence>
<dbReference type="Gene3D" id="2.70.160.11">
    <property type="entry name" value="Hnrnp arginine n-methyltransferase1"/>
    <property type="match status" value="1"/>
</dbReference>
<accession>A0AA85ESP8</accession>
<keyword evidence="9" id="KW-0805">Transcription regulation</keyword>
<dbReference type="AlphaFoldDB" id="A0AA85ESP8"/>
<name>A0AA85ESP8_9TREM</name>
<dbReference type="Pfam" id="PF06325">
    <property type="entry name" value="PrmA"/>
    <property type="match status" value="1"/>
</dbReference>
<evidence type="ECO:0000256" key="5">
    <source>
        <dbReference type="ARBA" id="ARBA00022603"/>
    </source>
</evidence>
<feature type="domain" description="Protein arginine N-methyltransferase" evidence="15">
    <location>
        <begin position="340"/>
        <end position="503"/>
    </location>
</feature>
<dbReference type="InterPro" id="IPR055135">
    <property type="entry name" value="PRMT_dom"/>
</dbReference>
<dbReference type="FunFam" id="3.40.50.150:FF:000031">
    <property type="entry name" value="Putative Histone-arginine methyltransferase CARM1"/>
    <property type="match status" value="1"/>
</dbReference>
<evidence type="ECO:0000256" key="12">
    <source>
        <dbReference type="ARBA" id="ARBA00049086"/>
    </source>
</evidence>
<dbReference type="GO" id="GO:0005634">
    <property type="term" value="C:nucleus"/>
    <property type="evidence" value="ECO:0007669"/>
    <property type="project" value="UniProtKB-SubCell"/>
</dbReference>
<evidence type="ECO:0000259" key="15">
    <source>
        <dbReference type="Pfam" id="PF22528"/>
    </source>
</evidence>
<reference evidence="17" key="2">
    <citation type="submission" date="2023-11" db="UniProtKB">
        <authorList>
            <consortium name="WormBaseParasite"/>
        </authorList>
    </citation>
    <scope>IDENTIFICATION</scope>
</reference>
<evidence type="ECO:0000256" key="1">
    <source>
        <dbReference type="ARBA" id="ARBA00004123"/>
    </source>
</evidence>
<keyword evidence="6 13" id="KW-0808">Transferase</keyword>
<dbReference type="PANTHER" id="PTHR11006:SF10">
    <property type="entry name" value="HISTONE-ARGININE METHYLTRANSFERASE CARMER-RELATED"/>
    <property type="match status" value="1"/>
</dbReference>
<dbReference type="Pfam" id="PF22528">
    <property type="entry name" value="PRMT_C"/>
    <property type="match status" value="1"/>
</dbReference>
<protein>
    <recommendedName>
        <fullName evidence="3">type I protein arginine methyltransferase</fullName>
        <ecNumber evidence="3">2.1.1.319</ecNumber>
    </recommendedName>
</protein>
<dbReference type="InterPro" id="IPR029063">
    <property type="entry name" value="SAM-dependent_MTases_sf"/>
</dbReference>
<dbReference type="SUPFAM" id="SSF53335">
    <property type="entry name" value="S-adenosyl-L-methionine-dependent methyltransferases"/>
    <property type="match status" value="1"/>
</dbReference>
<reference evidence="16" key="1">
    <citation type="submission" date="2022-06" db="EMBL/GenBank/DDBJ databases">
        <authorList>
            <person name="Berger JAMES D."/>
            <person name="Berger JAMES D."/>
        </authorList>
    </citation>
    <scope>NUCLEOTIDE SEQUENCE [LARGE SCALE GENOMIC DNA]</scope>
</reference>
<keyword evidence="8" id="KW-0156">Chromatin regulator</keyword>
<dbReference type="PROSITE" id="PS51678">
    <property type="entry name" value="SAM_MT_PRMT"/>
    <property type="match status" value="1"/>
</dbReference>
<dbReference type="WBParaSite" id="SRDH1_21330.1">
    <property type="protein sequence ID" value="SRDH1_21330.1"/>
    <property type="gene ID" value="SRDH1_21330"/>
</dbReference>
<keyword evidence="10" id="KW-0804">Transcription</keyword>
<evidence type="ECO:0000313" key="16">
    <source>
        <dbReference type="Proteomes" id="UP000050792"/>
    </source>
</evidence>
<evidence type="ECO:0000256" key="8">
    <source>
        <dbReference type="ARBA" id="ARBA00022853"/>
    </source>
</evidence>
<dbReference type="GO" id="GO:0070611">
    <property type="term" value="F:histone H3R2 methyltransferase activity"/>
    <property type="evidence" value="ECO:0007669"/>
    <property type="project" value="TreeGrafter"/>
</dbReference>
<dbReference type="GO" id="GO:0005737">
    <property type="term" value="C:cytoplasm"/>
    <property type="evidence" value="ECO:0007669"/>
    <property type="project" value="UniProtKB-SubCell"/>
</dbReference>
<evidence type="ECO:0000256" key="4">
    <source>
        <dbReference type="ARBA" id="ARBA00022490"/>
    </source>
</evidence>
<dbReference type="Gene3D" id="3.40.50.150">
    <property type="entry name" value="Vaccinia Virus protein VP39"/>
    <property type="match status" value="1"/>
</dbReference>
<dbReference type="CDD" id="cd02440">
    <property type="entry name" value="AdoMet_MTases"/>
    <property type="match status" value="1"/>
</dbReference>
<dbReference type="InterPro" id="IPR025799">
    <property type="entry name" value="Arg_MeTrfase"/>
</dbReference>
<evidence type="ECO:0000256" key="13">
    <source>
        <dbReference type="PROSITE-ProRule" id="PRU01015"/>
    </source>
</evidence>
<sequence>MSAEYHNVELRMFDEAQFTCRTLGTGLTVGLRNSKVISVRRDNETVKEIHISSLSNIYRFSQKTVAVCTKKCVGDAVFTTYLLGFDSPGDVRGFLNSSDLLKPLCNENKKETRTSIFDRRTDSWSAVQYFQFYSYISQQQNMMQDYIRTSTYQKAILANASADFRGKVVLDVGAGSGILSFFAIQAGATRVYAVEASNMATHCNSLVQANKLAGRIVVISGKIEEITLPEPVDVIISEPMGYMLYNERMLESYVHARKFLAPHLRQPIKKKQNRRERERLDEDDQSPYVKQLSDSEHSDEVLTDELDCEDIDIEDQVHDGATKLSNKSLPCPGIMFPSVANLYIVPFSDEALFAEQYGKANFWYQQSFHGMDLTALRNAAVTEYFNQPIVDTFDIGICPALPCIHKVDFRTVSESELSSIDIPLNYQITTCSTIHGLAFWFDVGFLGSQRDVWLSTAPTEPLTHWYQVRCLLGTPLFVQEGQSLSGRVVMHANSRQSYDVQIELIVPGSETKIVNSLDLKNPHFRYNGYPPAPPPGSHVRSPTETYYANLCAQQQQQQQMEMQPQTMVNNGNPISLAAAAAAVVGGVGMPNNNSGQINYRNSPVYTMNQATGFLAATGSIPNVVQTIPLAVANDNLLQNQSHSMQLSPQPVNQSSLEFGRFITSNNSQIASSMLRSVNIPSATPVIEPLTNVSGSGIPTNESVYYNPVISSNFGDTCFAMNNVVNPSKNWNSVRKGYSCLQSIARISWDQRLSNAVVRKRVIGKDGKSIDKIMKLHQLR</sequence>
<keyword evidence="5 13" id="KW-0489">Methyltransferase</keyword>
<dbReference type="GO" id="GO:0035242">
    <property type="term" value="F:protein-arginine omega-N asymmetric methyltransferase activity"/>
    <property type="evidence" value="ECO:0007669"/>
    <property type="project" value="UniProtKB-EC"/>
</dbReference>
<keyword evidence="7 13" id="KW-0949">S-adenosyl-L-methionine</keyword>
<evidence type="ECO:0000256" key="3">
    <source>
        <dbReference type="ARBA" id="ARBA00011925"/>
    </source>
</evidence>
<evidence type="ECO:0000256" key="10">
    <source>
        <dbReference type="ARBA" id="ARBA00023163"/>
    </source>
</evidence>
<evidence type="ECO:0000256" key="11">
    <source>
        <dbReference type="ARBA" id="ARBA00023242"/>
    </source>
</evidence>
<keyword evidence="16" id="KW-1185">Reference proteome</keyword>
<keyword evidence="11" id="KW-0539">Nucleus</keyword>
<dbReference type="Proteomes" id="UP000050792">
    <property type="component" value="Unassembled WGS sequence"/>
</dbReference>
<dbReference type="PANTHER" id="PTHR11006">
    <property type="entry name" value="PROTEIN ARGININE N-METHYLTRANSFERASE"/>
    <property type="match status" value="1"/>
</dbReference>
<organism evidence="16 17">
    <name type="scientific">Schistosoma rodhaini</name>
    <dbReference type="NCBI Taxonomy" id="6188"/>
    <lineage>
        <taxon>Eukaryota</taxon>
        <taxon>Metazoa</taxon>
        <taxon>Spiralia</taxon>
        <taxon>Lophotrochozoa</taxon>
        <taxon>Platyhelminthes</taxon>
        <taxon>Trematoda</taxon>
        <taxon>Digenea</taxon>
        <taxon>Strigeidida</taxon>
        <taxon>Schistosomatoidea</taxon>
        <taxon>Schistosomatidae</taxon>
        <taxon>Schistosoma</taxon>
    </lineage>
</organism>
<comment type="subcellular location">
    <subcellularLocation>
        <location evidence="2">Cytoplasm</location>
    </subcellularLocation>
    <subcellularLocation>
        <location evidence="1">Nucleus</location>
    </subcellularLocation>
</comment>
<dbReference type="EC" id="2.1.1.319" evidence="3"/>